<evidence type="ECO:0000313" key="1">
    <source>
        <dbReference type="EMBL" id="SMO75978.1"/>
    </source>
</evidence>
<dbReference type="InterPro" id="IPR007298">
    <property type="entry name" value="Cu-R_lipoprotein_NlpE"/>
</dbReference>
<proteinExistence type="predicted"/>
<dbReference type="EMBL" id="FXSZ01000009">
    <property type="protein sequence ID" value="SMO75978.1"/>
    <property type="molecule type" value="Genomic_DNA"/>
</dbReference>
<protein>
    <submittedName>
        <fullName evidence="1">NlpE N-terminal domain-containing protein</fullName>
    </submittedName>
</protein>
<organism evidence="1 2">
    <name type="scientific">Solitalea koreensis</name>
    <dbReference type="NCBI Taxonomy" id="543615"/>
    <lineage>
        <taxon>Bacteria</taxon>
        <taxon>Pseudomonadati</taxon>
        <taxon>Bacteroidota</taxon>
        <taxon>Sphingobacteriia</taxon>
        <taxon>Sphingobacteriales</taxon>
        <taxon>Sphingobacteriaceae</taxon>
        <taxon>Solitalea</taxon>
    </lineage>
</organism>
<dbReference type="Pfam" id="PF04170">
    <property type="entry name" value="NlpE"/>
    <property type="match status" value="1"/>
</dbReference>
<gene>
    <name evidence="1" type="ORF">SAMN06265350_10912</name>
</gene>
<sequence>MDIHSLMKLLILISAFALLVSCQLNQKKEIAAEKSEGSEIIDVVPKVDSLERKIQTEVYEGILPCADCEGIKTKITFYVDTTNAYEMEVVYIGRNDNKPIISTGKYTIEFGYGKDIDAALYVLNYNQPGHERYFVKLSRDPRRLIMLDRNRQIIYSKSKISYKLTRKF</sequence>
<dbReference type="OrthoDB" id="5348860at2"/>
<keyword evidence="2" id="KW-1185">Reference proteome</keyword>
<dbReference type="Gene3D" id="2.40.128.640">
    <property type="match status" value="1"/>
</dbReference>
<accession>A0A521DWK1</accession>
<reference evidence="1 2" key="1">
    <citation type="submission" date="2017-05" db="EMBL/GenBank/DDBJ databases">
        <authorList>
            <person name="Varghese N."/>
            <person name="Submissions S."/>
        </authorList>
    </citation>
    <scope>NUCLEOTIDE SEQUENCE [LARGE SCALE GENOMIC DNA]</scope>
    <source>
        <strain evidence="1 2">DSM 21342</strain>
    </source>
</reference>
<dbReference type="Proteomes" id="UP000315971">
    <property type="component" value="Unassembled WGS sequence"/>
</dbReference>
<name>A0A521DWK1_9SPHI</name>
<evidence type="ECO:0000313" key="2">
    <source>
        <dbReference type="Proteomes" id="UP000315971"/>
    </source>
</evidence>
<dbReference type="AlphaFoldDB" id="A0A521DWK1"/>